<sequence>MANTVRIWPRALSILPSRALSPVPAAAHRATDCSRSVDAEGCAREEDHHSLLSGRVCSHHSLSARLRGLRAVHLSREEADAAGRGQCLRDGPVGGGHRGPSVHAALH</sequence>
<evidence type="ECO:0000313" key="3">
    <source>
        <dbReference type="Proteomes" id="UP001460270"/>
    </source>
</evidence>
<dbReference type="Proteomes" id="UP001460270">
    <property type="component" value="Unassembled WGS sequence"/>
</dbReference>
<name>A0AAW0NHZ5_9GOBI</name>
<accession>A0AAW0NHZ5</accession>
<organism evidence="2 3">
    <name type="scientific">Mugilogobius chulae</name>
    <name type="common">yellowstripe goby</name>
    <dbReference type="NCBI Taxonomy" id="88201"/>
    <lineage>
        <taxon>Eukaryota</taxon>
        <taxon>Metazoa</taxon>
        <taxon>Chordata</taxon>
        <taxon>Craniata</taxon>
        <taxon>Vertebrata</taxon>
        <taxon>Euteleostomi</taxon>
        <taxon>Actinopterygii</taxon>
        <taxon>Neopterygii</taxon>
        <taxon>Teleostei</taxon>
        <taxon>Neoteleostei</taxon>
        <taxon>Acanthomorphata</taxon>
        <taxon>Gobiaria</taxon>
        <taxon>Gobiiformes</taxon>
        <taxon>Gobioidei</taxon>
        <taxon>Gobiidae</taxon>
        <taxon>Gobionellinae</taxon>
        <taxon>Mugilogobius</taxon>
    </lineage>
</organism>
<dbReference type="EMBL" id="JBBPFD010000016">
    <property type="protein sequence ID" value="KAK7893622.1"/>
    <property type="molecule type" value="Genomic_DNA"/>
</dbReference>
<comment type="caution">
    <text evidence="2">The sequence shown here is derived from an EMBL/GenBank/DDBJ whole genome shotgun (WGS) entry which is preliminary data.</text>
</comment>
<gene>
    <name evidence="2" type="ORF">WMY93_022774</name>
</gene>
<dbReference type="AlphaFoldDB" id="A0AAW0NHZ5"/>
<reference evidence="3" key="1">
    <citation type="submission" date="2024-04" db="EMBL/GenBank/DDBJ databases">
        <title>Salinicola lusitanus LLJ914,a marine bacterium isolated from the Okinawa Trough.</title>
        <authorList>
            <person name="Li J."/>
        </authorList>
    </citation>
    <scope>NUCLEOTIDE SEQUENCE [LARGE SCALE GENOMIC DNA]</scope>
</reference>
<evidence type="ECO:0000313" key="2">
    <source>
        <dbReference type="EMBL" id="KAK7893622.1"/>
    </source>
</evidence>
<evidence type="ECO:0000256" key="1">
    <source>
        <dbReference type="SAM" id="MobiDB-lite"/>
    </source>
</evidence>
<keyword evidence="3" id="KW-1185">Reference proteome</keyword>
<protein>
    <submittedName>
        <fullName evidence="2">Uncharacterized protein</fullName>
    </submittedName>
</protein>
<feature type="region of interest" description="Disordered" evidence="1">
    <location>
        <begin position="78"/>
        <end position="107"/>
    </location>
</feature>
<proteinExistence type="predicted"/>